<dbReference type="STRING" id="1250231.SAMN04488552_0187"/>
<organism evidence="2 3">
    <name type="scientific">Christiangramia echinicola</name>
    <dbReference type="NCBI Taxonomy" id="279359"/>
    <lineage>
        <taxon>Bacteria</taxon>
        <taxon>Pseudomonadati</taxon>
        <taxon>Bacteroidota</taxon>
        <taxon>Flavobacteriia</taxon>
        <taxon>Flavobacteriales</taxon>
        <taxon>Flavobacteriaceae</taxon>
        <taxon>Christiangramia</taxon>
    </lineage>
</organism>
<keyword evidence="3" id="KW-1185">Reference proteome</keyword>
<gene>
    <name evidence="2" type="ORF">SAMN04488552_0187</name>
</gene>
<dbReference type="EMBL" id="LT629745">
    <property type="protein sequence ID" value="SDR65762.1"/>
    <property type="molecule type" value="Genomic_DNA"/>
</dbReference>
<evidence type="ECO:0000256" key="1">
    <source>
        <dbReference type="SAM" id="MobiDB-lite"/>
    </source>
</evidence>
<name>A0A1H1KUS5_9FLAO</name>
<protein>
    <submittedName>
        <fullName evidence="2">Uncharacterized protein</fullName>
    </submittedName>
</protein>
<sequence>MPFASPGRALSIKQTGRSLGKKTRGTAILASLRAANEEKRAF</sequence>
<dbReference type="Proteomes" id="UP000198858">
    <property type="component" value="Chromosome I"/>
</dbReference>
<evidence type="ECO:0000313" key="2">
    <source>
        <dbReference type="EMBL" id="SDR65762.1"/>
    </source>
</evidence>
<dbReference type="AlphaFoldDB" id="A0A1H1KUS5"/>
<evidence type="ECO:0000313" key="3">
    <source>
        <dbReference type="Proteomes" id="UP000198858"/>
    </source>
</evidence>
<proteinExistence type="predicted"/>
<accession>A0A1H1KUS5</accession>
<feature type="region of interest" description="Disordered" evidence="1">
    <location>
        <begin position="1"/>
        <end position="23"/>
    </location>
</feature>
<reference evidence="2 3" key="1">
    <citation type="submission" date="2016-10" db="EMBL/GenBank/DDBJ databases">
        <authorList>
            <person name="Varghese N."/>
            <person name="Submissions S."/>
        </authorList>
    </citation>
    <scope>NUCLEOTIDE SEQUENCE [LARGE SCALE GENOMIC DNA]</scope>
    <source>
        <strain evidence="2 3">Mar_2010_102</strain>
    </source>
</reference>